<dbReference type="GO" id="GO:0016491">
    <property type="term" value="F:oxidoreductase activity"/>
    <property type="evidence" value="ECO:0007669"/>
    <property type="project" value="UniProtKB-KW"/>
</dbReference>
<keyword evidence="2" id="KW-0479">Metal-binding</keyword>
<organism evidence="7 8">
    <name type="scientific">Cudoniella acicularis</name>
    <dbReference type="NCBI Taxonomy" id="354080"/>
    <lineage>
        <taxon>Eukaryota</taxon>
        <taxon>Fungi</taxon>
        <taxon>Dikarya</taxon>
        <taxon>Ascomycota</taxon>
        <taxon>Pezizomycotina</taxon>
        <taxon>Leotiomycetes</taxon>
        <taxon>Helotiales</taxon>
        <taxon>Tricladiaceae</taxon>
        <taxon>Cudoniella</taxon>
    </lineage>
</organism>
<evidence type="ECO:0000256" key="4">
    <source>
        <dbReference type="ARBA" id="ARBA00023008"/>
    </source>
</evidence>
<keyword evidence="4" id="KW-0186">Copper</keyword>
<keyword evidence="5" id="KW-0472">Membrane</keyword>
<comment type="caution">
    <text evidence="7">The sequence shown here is derived from an EMBL/GenBank/DDBJ whole genome shotgun (WGS) entry which is preliminary data.</text>
</comment>
<keyword evidence="5" id="KW-1133">Transmembrane helix</keyword>
<evidence type="ECO:0000256" key="1">
    <source>
        <dbReference type="ARBA" id="ARBA00010609"/>
    </source>
</evidence>
<feature type="domain" description="Plastocyanin-like" evidence="6">
    <location>
        <begin position="5"/>
        <end position="59"/>
    </location>
</feature>
<name>A0A8H4R8C7_9HELO</name>
<evidence type="ECO:0000256" key="5">
    <source>
        <dbReference type="SAM" id="Phobius"/>
    </source>
</evidence>
<gene>
    <name evidence="7" type="ORF">G7Y89_g14045</name>
</gene>
<dbReference type="SUPFAM" id="SSF49503">
    <property type="entry name" value="Cupredoxins"/>
    <property type="match status" value="1"/>
</dbReference>
<dbReference type="OrthoDB" id="2121828at2759"/>
<dbReference type="GO" id="GO:0005507">
    <property type="term" value="F:copper ion binding"/>
    <property type="evidence" value="ECO:0007669"/>
    <property type="project" value="InterPro"/>
</dbReference>
<keyword evidence="8" id="KW-1185">Reference proteome</keyword>
<keyword evidence="5" id="KW-0812">Transmembrane</keyword>
<feature type="transmembrane region" description="Helical" evidence="5">
    <location>
        <begin position="270"/>
        <end position="294"/>
    </location>
</feature>
<reference evidence="7 8" key="1">
    <citation type="submission" date="2020-03" db="EMBL/GenBank/DDBJ databases">
        <title>Draft Genome Sequence of Cudoniella acicularis.</title>
        <authorList>
            <person name="Buettner E."/>
            <person name="Kellner H."/>
        </authorList>
    </citation>
    <scope>NUCLEOTIDE SEQUENCE [LARGE SCALE GENOMIC DNA]</scope>
    <source>
        <strain evidence="7 8">DSM 108380</strain>
    </source>
</reference>
<evidence type="ECO:0000313" key="8">
    <source>
        <dbReference type="Proteomes" id="UP000566819"/>
    </source>
</evidence>
<evidence type="ECO:0000256" key="3">
    <source>
        <dbReference type="ARBA" id="ARBA00023002"/>
    </source>
</evidence>
<evidence type="ECO:0000256" key="2">
    <source>
        <dbReference type="ARBA" id="ARBA00022723"/>
    </source>
</evidence>
<comment type="similarity">
    <text evidence="1">Belongs to the multicopper oxidase family.</text>
</comment>
<dbReference type="AlphaFoldDB" id="A0A8H4R8C7"/>
<dbReference type="EMBL" id="JAAMPI010001763">
    <property type="protein sequence ID" value="KAF4624129.1"/>
    <property type="molecule type" value="Genomic_DNA"/>
</dbReference>
<dbReference type="InterPro" id="IPR008972">
    <property type="entry name" value="Cupredoxin"/>
</dbReference>
<evidence type="ECO:0000259" key="6">
    <source>
        <dbReference type="Pfam" id="PF07732"/>
    </source>
</evidence>
<protein>
    <recommendedName>
        <fullName evidence="6">Plastocyanin-like domain-containing protein</fullName>
    </recommendedName>
</protein>
<dbReference type="Gene3D" id="2.60.40.420">
    <property type="entry name" value="Cupredoxins - blue copper proteins"/>
    <property type="match status" value="1"/>
</dbReference>
<dbReference type="PANTHER" id="PTHR11709">
    <property type="entry name" value="MULTI-COPPER OXIDASE"/>
    <property type="match status" value="1"/>
</dbReference>
<proteinExistence type="inferred from homology"/>
<sequence length="375" mass="42172">MALSPFIDGTPSVSQHPIPPAHFFDYKILVPIGMAGTYFYYSHVGFQAVSAAGPLIVDEQVGGGRESYTKPLNTSFLQIGTGQRSSLLTTKTTKTNPEKEIYYIQLETRERPTLTRPEPDHEFKLIYYYPPSAPPLTLPNTTLGFLDYQLSPLSLPSDFPAADQVTRRVTITVHQNVLPNDGPTIWVQNSYDWMETFPQEPYLISLYKNDSIELLGMERALENEGIDLVTRTLPAQIGRNGTYDVEANERLWEEKVSHQLFRFAMTVAPAAVGGFVANIILSLLATIAVTLRFISRKKSGAAIKLDDWTILSCLVLLSKPYLECNLRRRNRSPRSSLEYDDCGVIYELQKDFDTEGQSQQSDTIMVHSTFTSERA</sequence>
<accession>A0A8H4R8C7</accession>
<evidence type="ECO:0000313" key="7">
    <source>
        <dbReference type="EMBL" id="KAF4624129.1"/>
    </source>
</evidence>
<dbReference type="PANTHER" id="PTHR11709:SF394">
    <property type="entry name" value="FI03373P-RELATED"/>
    <property type="match status" value="1"/>
</dbReference>
<dbReference type="Proteomes" id="UP000566819">
    <property type="component" value="Unassembled WGS sequence"/>
</dbReference>
<dbReference type="Pfam" id="PF07732">
    <property type="entry name" value="Cu-oxidase_3"/>
    <property type="match status" value="1"/>
</dbReference>
<dbReference type="InterPro" id="IPR011707">
    <property type="entry name" value="Cu-oxidase-like_N"/>
</dbReference>
<keyword evidence="3" id="KW-0560">Oxidoreductase</keyword>
<dbReference type="InterPro" id="IPR045087">
    <property type="entry name" value="Cu-oxidase_fam"/>
</dbReference>